<sequence>MKKMLILPFIVLLWKFNLSVPDLFRFGFYYKEQLWENLLISQQKVINFQNMDLKFTYLRQLKVMKKFLD</sequence>
<dbReference type="EMBL" id="AP024222">
    <property type="protein sequence ID" value="BCO06545.1"/>
    <property type="molecule type" value="Genomic_DNA"/>
</dbReference>
<evidence type="ECO:0000313" key="2">
    <source>
        <dbReference type="Proteomes" id="UP000595253"/>
    </source>
</evidence>
<proteinExistence type="predicted"/>
<dbReference type="Proteomes" id="UP000595253">
    <property type="component" value="Chromosome"/>
</dbReference>
<accession>A0AAD1JZN7</accession>
<reference evidence="1 2" key="1">
    <citation type="submission" date="2020-12" db="EMBL/GenBank/DDBJ databases">
        <title>Complete genome sequence of lactococcus lactis subsp. cremoris strain EPSC and strain G3-2.</title>
        <authorList>
            <person name="Kita K."/>
            <person name="Ishikawa S."/>
        </authorList>
    </citation>
    <scope>NUCLEOTIDE SEQUENCE [LARGE SCALE GENOMIC DNA]</scope>
    <source>
        <strain evidence="1 2">EPSC</strain>
    </source>
</reference>
<organism evidence="1 2">
    <name type="scientific">Lactococcus lactis subsp. cremoris</name>
    <name type="common">Streptococcus cremoris</name>
    <dbReference type="NCBI Taxonomy" id="1359"/>
    <lineage>
        <taxon>Bacteria</taxon>
        <taxon>Bacillati</taxon>
        <taxon>Bacillota</taxon>
        <taxon>Bacilli</taxon>
        <taxon>Lactobacillales</taxon>
        <taxon>Streptococcaceae</taxon>
        <taxon>Lactococcus</taxon>
    </lineage>
</organism>
<dbReference type="AlphaFoldDB" id="A0AAD1JZN7"/>
<gene>
    <name evidence="1" type="ORF">LLC_17850</name>
</gene>
<evidence type="ECO:0000313" key="1">
    <source>
        <dbReference type="EMBL" id="BCO06545.1"/>
    </source>
</evidence>
<name>A0AAD1JZN7_LACLC</name>
<protein>
    <submittedName>
        <fullName evidence="1">Uncharacterized protein</fullName>
    </submittedName>
</protein>